<evidence type="ECO:0000259" key="5">
    <source>
        <dbReference type="PROSITE" id="PS51455"/>
    </source>
</evidence>
<feature type="compositionally biased region" description="Low complexity" evidence="4">
    <location>
        <begin position="59"/>
        <end position="70"/>
    </location>
</feature>
<feature type="compositionally biased region" description="Basic residues" evidence="4">
    <location>
        <begin position="376"/>
        <end position="386"/>
    </location>
</feature>
<reference evidence="6 7" key="1">
    <citation type="journal article" date="2012" name="Eukaryot. Cell">
        <title>Genome sequence of the Trichosporon asahii environmental strain CBS 8904.</title>
        <authorList>
            <person name="Yang R.Y."/>
            <person name="Li H.T."/>
            <person name="Zhu H."/>
            <person name="Zhou G.P."/>
            <person name="Wang M."/>
            <person name="Wang L."/>
        </authorList>
    </citation>
    <scope>NUCLEOTIDE SEQUENCE [LARGE SCALE GENOMIC DNA]</scope>
    <source>
        <strain evidence="6 7">CBS 8904</strain>
    </source>
</reference>
<dbReference type="Pfam" id="PF01504">
    <property type="entry name" value="PIP5K"/>
    <property type="match status" value="1"/>
</dbReference>
<dbReference type="GO" id="GO:0000329">
    <property type="term" value="C:fungal-type vacuole membrane"/>
    <property type="evidence" value="ECO:0007669"/>
    <property type="project" value="TreeGrafter"/>
</dbReference>
<feature type="domain" description="PIPK" evidence="5">
    <location>
        <begin position="685"/>
        <end position="1003"/>
    </location>
</feature>
<dbReference type="SUPFAM" id="SSF56104">
    <property type="entry name" value="SAICAR synthase-like"/>
    <property type="match status" value="1"/>
</dbReference>
<keyword evidence="7" id="KW-1185">Reference proteome</keyword>
<protein>
    <recommendedName>
        <fullName evidence="5">PIPK domain-containing protein</fullName>
    </recommendedName>
</protein>
<evidence type="ECO:0000256" key="3">
    <source>
        <dbReference type="PROSITE-ProRule" id="PRU00781"/>
    </source>
</evidence>
<dbReference type="InParanoid" id="K1VA82"/>
<dbReference type="CDD" id="cd17300">
    <property type="entry name" value="PIPKc_PIKfyve"/>
    <property type="match status" value="1"/>
</dbReference>
<feature type="region of interest" description="Disordered" evidence="4">
    <location>
        <begin position="31"/>
        <end position="556"/>
    </location>
</feature>
<proteinExistence type="predicted"/>
<dbReference type="GO" id="GO:0000285">
    <property type="term" value="F:1-phosphatidylinositol-3-phosphate 5-kinase activity"/>
    <property type="evidence" value="ECO:0007669"/>
    <property type="project" value="InterPro"/>
</dbReference>
<dbReference type="GO" id="GO:0005524">
    <property type="term" value="F:ATP binding"/>
    <property type="evidence" value="ECO:0007669"/>
    <property type="project" value="UniProtKB-UniRule"/>
</dbReference>
<accession>K1VA82</accession>
<keyword evidence="3" id="KW-0418">Kinase</keyword>
<dbReference type="HOGENOM" id="CLU_295287_0_0_1"/>
<dbReference type="GO" id="GO:0046854">
    <property type="term" value="P:phosphatidylinositol phosphate biosynthetic process"/>
    <property type="evidence" value="ECO:0007669"/>
    <property type="project" value="TreeGrafter"/>
</dbReference>
<evidence type="ECO:0000256" key="1">
    <source>
        <dbReference type="ARBA" id="ARBA00022741"/>
    </source>
</evidence>
<feature type="compositionally biased region" description="Basic and acidic residues" evidence="4">
    <location>
        <begin position="594"/>
        <end position="603"/>
    </location>
</feature>
<dbReference type="eggNOG" id="KOG0230">
    <property type="taxonomic scope" value="Eukaryota"/>
</dbReference>
<feature type="compositionally biased region" description="Basic and acidic residues" evidence="4">
    <location>
        <begin position="458"/>
        <end position="470"/>
    </location>
</feature>
<dbReference type="STRING" id="1220162.K1VA82"/>
<dbReference type="InterPro" id="IPR002498">
    <property type="entry name" value="PInositol-4-P-4/5-kinase_core"/>
</dbReference>
<dbReference type="InterPro" id="IPR027483">
    <property type="entry name" value="PInositol-4-P-4/5-kinase_C_sf"/>
</dbReference>
<dbReference type="OrthoDB" id="158357at2759"/>
<feature type="region of interest" description="Disordered" evidence="4">
    <location>
        <begin position="576"/>
        <end position="622"/>
    </location>
</feature>
<dbReference type="Gene3D" id="3.30.800.10">
    <property type="entry name" value="Phosphatidylinositol Phosphate Kinase II Beta"/>
    <property type="match status" value="1"/>
</dbReference>
<evidence type="ECO:0000313" key="7">
    <source>
        <dbReference type="Proteomes" id="UP000006757"/>
    </source>
</evidence>
<dbReference type="GO" id="GO:0010008">
    <property type="term" value="C:endosome membrane"/>
    <property type="evidence" value="ECO:0007669"/>
    <property type="project" value="TreeGrafter"/>
</dbReference>
<name>K1VA82_TRIAC</name>
<sequence>MEVEKSYMPTEKDLRRMTATHLKRLFATQDVFGAGDKNVASTPVPELDEKEKSTEGEATETATTAGGSTEVASVTDTAPSSAHATPALEPATHTPPVDSPMALETSSPLDRAAAPNESVTPTPTLSRGNSAKLELTATPIADRIAHSYDSDSTVSAIKRSPLARSPQRSYLYESSGIDSDTLGPPRYPSRLPRRAHPTPSVSDLVRRFQESIHDTDMLSPDAPPVHRGLRRIESEVSDSDVALPSRPKLRRNPPSRHREQKSLTSDGDRSYAVNAARIPSSAGRTRTRGTSSRATSPAPSRGRSERSTSKSLSKAPSQDGKPRLQGKGKMTRKVNEAPSPVMRMPRRVIGAGSRVTSIARHFDKISREAERDRQKRISMARGKRAGRVGVTRAKVQVFNNVRDAFKDEFDSDSSAADNEEDDVVSDVSIDSTGRAKPRRKATPTKARPVVFPHTRVKVPKDLKGKGRAKTEPGPIAAEETPGRPGMQRSETSPVDPTDATTSTIESSHREGSTEDSTLVNSSNGDSTLVDSTVAQEGRSPEATPTEGTRSGADTPALSDVEGLLKDRLHIELAPFDTNAPLTNASQPPTPAPFSEKEAEDHRPFSQMSQVSESEMSSGGGERSSILKSLTGLWAYRAGDFTPLEYPLSAAEHIFADSRVIVRESEPTSIIAFTVSSKQYRDQMRAVSAVNKASARRHEPSLLDEMTGGERPWDIISVDEAIDPAEEPRREAGTHLKYDFEAGSSTISCRIFFAEQFAQLRQSCQCEDIFVESLSRCAKFDASGGKSGSAFLKTKDDRFIVKEISRFEMDAITKFAPAYFEYTQTAFKRGRPTALAKTYGIFKIGYRNAVTGRTMHMNVLVQENLFYARTFTRIYDLKGSTRNRLLKPTGKPNEVLLDENLLEVSHTHPLYLRDHSKRILRTALWNDTLFLSNLNVMDYSLVVGIDQERRELVIGIVDYIRTFTWDKKVESWVKDFGGGGKGEPTIVTPLQYRKRFRTAMDRVYFPAVPDRWTDPEDEQGGGEEET</sequence>
<evidence type="ECO:0000256" key="4">
    <source>
        <dbReference type="SAM" id="MobiDB-lite"/>
    </source>
</evidence>
<feature type="compositionally biased region" description="Basic and acidic residues" evidence="4">
    <location>
        <begin position="204"/>
        <end position="216"/>
    </location>
</feature>
<feature type="compositionally biased region" description="Basic and acidic residues" evidence="4">
    <location>
        <begin position="360"/>
        <end position="375"/>
    </location>
</feature>
<dbReference type="Gene3D" id="3.30.810.10">
    <property type="entry name" value="2-Layer Sandwich"/>
    <property type="match status" value="1"/>
</dbReference>
<feature type="compositionally biased region" description="Low complexity" evidence="4">
    <location>
        <begin position="280"/>
        <end position="296"/>
    </location>
</feature>
<dbReference type="SMART" id="SM00330">
    <property type="entry name" value="PIPKc"/>
    <property type="match status" value="1"/>
</dbReference>
<keyword evidence="2 3" id="KW-0067">ATP-binding</keyword>
<comment type="caution">
    <text evidence="6">The sequence shown here is derived from an EMBL/GenBank/DDBJ whole genome shotgun (WGS) entry which is preliminary data.</text>
</comment>
<keyword evidence="1 3" id="KW-0547">Nucleotide-binding</keyword>
<dbReference type="PANTHER" id="PTHR45748:SF7">
    <property type="entry name" value="1-PHOSPHATIDYLINOSITOL 3-PHOSPHATE 5-KINASE-RELATED"/>
    <property type="match status" value="1"/>
</dbReference>
<dbReference type="PROSITE" id="PS51455">
    <property type="entry name" value="PIPK"/>
    <property type="match status" value="1"/>
</dbReference>
<feature type="compositionally biased region" description="Low complexity" evidence="4">
    <location>
        <begin position="605"/>
        <end position="616"/>
    </location>
</feature>
<dbReference type="InterPro" id="IPR044769">
    <property type="entry name" value="PIKfyve_PIPKc"/>
</dbReference>
<feature type="compositionally biased region" description="Basic and acidic residues" evidence="4">
    <location>
        <begin position="256"/>
        <end position="269"/>
    </location>
</feature>
<dbReference type="FunFam" id="3.30.810.10:FF:000001">
    <property type="entry name" value="1-phosphatidylinositol 3-phosphate 5-kinase FAB1"/>
    <property type="match status" value="1"/>
</dbReference>
<dbReference type="AlphaFoldDB" id="K1VA82"/>
<evidence type="ECO:0000256" key="2">
    <source>
        <dbReference type="ARBA" id="ARBA00022840"/>
    </source>
</evidence>
<dbReference type="Proteomes" id="UP000006757">
    <property type="component" value="Unassembled WGS sequence"/>
</dbReference>
<dbReference type="PANTHER" id="PTHR45748">
    <property type="entry name" value="1-PHOSPHATIDYLINOSITOL 3-PHOSPHATE 5-KINASE-RELATED"/>
    <property type="match status" value="1"/>
</dbReference>
<feature type="compositionally biased region" description="Polar residues" evidence="4">
    <location>
        <begin position="117"/>
        <end position="129"/>
    </location>
</feature>
<gene>
    <name evidence="6" type="ORF">A1Q2_08084</name>
</gene>
<feature type="compositionally biased region" description="Polar residues" evidence="4">
    <location>
        <begin position="71"/>
        <end position="83"/>
    </location>
</feature>
<evidence type="ECO:0000313" key="6">
    <source>
        <dbReference type="EMBL" id="EKC97625.1"/>
    </source>
</evidence>
<keyword evidence="3" id="KW-0808">Transferase</keyword>
<dbReference type="InterPro" id="IPR027484">
    <property type="entry name" value="PInositol-4-P-5-kinase_N"/>
</dbReference>
<feature type="compositionally biased region" description="Polar residues" evidence="4">
    <location>
        <begin position="488"/>
        <end position="505"/>
    </location>
</feature>
<dbReference type="EMBL" id="AMBO01000406">
    <property type="protein sequence ID" value="EKC97625.1"/>
    <property type="molecule type" value="Genomic_DNA"/>
</dbReference>
<organism evidence="6 7">
    <name type="scientific">Trichosporon asahii var. asahii (strain CBS 8904)</name>
    <name type="common">Yeast</name>
    <dbReference type="NCBI Taxonomy" id="1220162"/>
    <lineage>
        <taxon>Eukaryota</taxon>
        <taxon>Fungi</taxon>
        <taxon>Dikarya</taxon>
        <taxon>Basidiomycota</taxon>
        <taxon>Agaricomycotina</taxon>
        <taxon>Tremellomycetes</taxon>
        <taxon>Trichosporonales</taxon>
        <taxon>Trichosporonaceae</taxon>
        <taxon>Trichosporon</taxon>
    </lineage>
</organism>
<feature type="compositionally biased region" description="Polar residues" evidence="4">
    <location>
        <begin position="514"/>
        <end position="534"/>
    </location>
</feature>